<feature type="binding site" evidence="10">
    <location>
        <position position="255"/>
    </location>
    <ligand>
        <name>Zn(2+)</name>
        <dbReference type="ChEBI" id="CHEBI:29105"/>
    </ligand>
</feature>
<evidence type="ECO:0000256" key="10">
    <source>
        <dbReference type="HAMAP-Rule" id="MF_01820"/>
    </source>
</evidence>
<dbReference type="InterPro" id="IPR031944">
    <property type="entry name" value="RsgA_N"/>
</dbReference>
<dbReference type="InterPro" id="IPR030378">
    <property type="entry name" value="G_CP_dom"/>
</dbReference>
<dbReference type="CDD" id="cd04466">
    <property type="entry name" value="S1_YloQ_GTPase"/>
    <property type="match status" value="1"/>
</dbReference>
<dbReference type="PANTHER" id="PTHR32120:SF11">
    <property type="entry name" value="SMALL RIBOSOMAL SUBUNIT BIOGENESIS GTPASE RSGA 1, MITOCHONDRIAL-RELATED"/>
    <property type="match status" value="1"/>
</dbReference>
<dbReference type="GO" id="GO:0003924">
    <property type="term" value="F:GTPase activity"/>
    <property type="evidence" value="ECO:0007669"/>
    <property type="project" value="UniProtKB-UniRule"/>
</dbReference>
<dbReference type="EC" id="3.6.1.-" evidence="10"/>
<comment type="subcellular location">
    <subcellularLocation>
        <location evidence="10">Cytoplasm</location>
    </subcellularLocation>
</comment>
<dbReference type="GO" id="GO:0046872">
    <property type="term" value="F:metal ion binding"/>
    <property type="evidence" value="ECO:0007669"/>
    <property type="project" value="UniProtKB-KW"/>
</dbReference>
<evidence type="ECO:0000256" key="6">
    <source>
        <dbReference type="ARBA" id="ARBA00022801"/>
    </source>
</evidence>
<dbReference type="GO" id="GO:0042274">
    <property type="term" value="P:ribosomal small subunit biogenesis"/>
    <property type="evidence" value="ECO:0007669"/>
    <property type="project" value="UniProtKB-UniRule"/>
</dbReference>
<protein>
    <recommendedName>
        <fullName evidence="10">Small ribosomal subunit biogenesis GTPase RsgA</fullName>
        <ecNumber evidence="10">3.6.1.-</ecNumber>
    </recommendedName>
</protein>
<dbReference type="SUPFAM" id="SSF52540">
    <property type="entry name" value="P-loop containing nucleoside triphosphate hydrolases"/>
    <property type="match status" value="1"/>
</dbReference>
<keyword evidence="8 10" id="KW-0694">RNA-binding</keyword>
<feature type="domain" description="EngC GTPase" evidence="11">
    <location>
        <begin position="72"/>
        <end position="222"/>
    </location>
</feature>
<accession>A0A0R1GZ02</accession>
<evidence type="ECO:0000256" key="9">
    <source>
        <dbReference type="ARBA" id="ARBA00023134"/>
    </source>
</evidence>
<dbReference type="Gene3D" id="3.40.50.300">
    <property type="entry name" value="P-loop containing nucleotide triphosphate hydrolases"/>
    <property type="match status" value="1"/>
</dbReference>
<dbReference type="InterPro" id="IPR010914">
    <property type="entry name" value="RsgA_GTPase_dom"/>
</dbReference>
<dbReference type="GeneID" id="97414899"/>
<comment type="subunit">
    <text evidence="10">Monomer. Associates with 30S ribosomal subunit, binds 16S rRNA.</text>
</comment>
<proteinExistence type="inferred from homology"/>
<evidence type="ECO:0000256" key="1">
    <source>
        <dbReference type="ARBA" id="ARBA00022490"/>
    </source>
</evidence>
<comment type="similarity">
    <text evidence="10">Belongs to the TRAFAC class YlqF/YawG GTPase family. RsgA subfamily.</text>
</comment>
<comment type="function">
    <text evidence="10">One of several proteins that assist in the late maturation steps of the functional core of the 30S ribosomal subunit. Helps release RbfA from mature subunits. May play a role in the assembly of ribosomal proteins into the subunit. Circularly permuted GTPase that catalyzes slow GTP hydrolysis, GTPase activity is stimulated by the 30S ribosomal subunit.</text>
</comment>
<keyword evidence="5 10" id="KW-0547">Nucleotide-binding</keyword>
<sequence length="298" mass="33134">MSEGQIRQSLSGFYDVFSDGELYRTRARGNFRKRRITPLVGDRVQFESSSPKEGYILEILPRDNALTRPPVANIDQGVVVTAVASPEFSTNLLDRQLIALEISNITPVIYFTKTDLIPDERYQEFETLAAGYRQIGYDVCLTREPFAESGLDELRGLLADKVTVIMGQTGAGKSTLLNHISPDLTLATGEISTALNRGKHTTRKVSLMPVAGGLVADTPGFSSYDTLTIGYRELGQYFPEFALASRECRFRGCVHLNEPGCAVKDGVEAGQFMQSRYDTYLQLLTLLKNQKPVYNKKK</sequence>
<dbReference type="InterPro" id="IPR004881">
    <property type="entry name" value="Ribosome_biogen_GTPase_RsgA"/>
</dbReference>
<organism evidence="13 14">
    <name type="scientific">Levilactobacillus parabrevis ATCC 53295</name>
    <dbReference type="NCBI Taxonomy" id="1267003"/>
    <lineage>
        <taxon>Bacteria</taxon>
        <taxon>Bacillati</taxon>
        <taxon>Bacillota</taxon>
        <taxon>Bacilli</taxon>
        <taxon>Lactobacillales</taxon>
        <taxon>Lactobacillaceae</taxon>
        <taxon>Levilactobacillus</taxon>
    </lineage>
</organism>
<evidence type="ECO:0000256" key="7">
    <source>
        <dbReference type="ARBA" id="ARBA00022833"/>
    </source>
</evidence>
<feature type="domain" description="CP-type G" evidence="12">
    <location>
        <begin position="63"/>
        <end position="224"/>
    </location>
</feature>
<keyword evidence="2 10" id="KW-0690">Ribosome biogenesis</keyword>
<dbReference type="GO" id="GO:0005737">
    <property type="term" value="C:cytoplasm"/>
    <property type="evidence" value="ECO:0007669"/>
    <property type="project" value="UniProtKB-SubCell"/>
</dbReference>
<dbReference type="PANTHER" id="PTHR32120">
    <property type="entry name" value="SMALL RIBOSOMAL SUBUNIT BIOGENESIS GTPASE RSGA"/>
    <property type="match status" value="1"/>
</dbReference>
<dbReference type="SUPFAM" id="SSF50249">
    <property type="entry name" value="Nucleic acid-binding proteins"/>
    <property type="match status" value="1"/>
</dbReference>
<dbReference type="OrthoDB" id="9809485at2"/>
<keyword evidence="4 10" id="KW-0699">rRNA-binding</keyword>
<dbReference type="Pfam" id="PF16745">
    <property type="entry name" value="RsgA_N"/>
    <property type="match status" value="1"/>
</dbReference>
<keyword evidence="9 10" id="KW-0342">GTP-binding</keyword>
<dbReference type="PATRIC" id="fig|1267003.4.peg.604"/>
<dbReference type="GO" id="GO:0005525">
    <property type="term" value="F:GTP binding"/>
    <property type="evidence" value="ECO:0007669"/>
    <property type="project" value="UniProtKB-UniRule"/>
</dbReference>
<keyword evidence="14" id="KW-1185">Reference proteome</keyword>
<evidence type="ECO:0000259" key="11">
    <source>
        <dbReference type="PROSITE" id="PS50936"/>
    </source>
</evidence>
<dbReference type="Gene3D" id="1.10.40.50">
    <property type="entry name" value="Probable gtpase engc, domain 3"/>
    <property type="match status" value="1"/>
</dbReference>
<dbReference type="PROSITE" id="PS50936">
    <property type="entry name" value="ENGC_GTPASE"/>
    <property type="match status" value="1"/>
</dbReference>
<dbReference type="EMBL" id="AZCZ01000017">
    <property type="protein sequence ID" value="KRK36657.1"/>
    <property type="molecule type" value="Genomic_DNA"/>
</dbReference>
<reference evidence="13 14" key="1">
    <citation type="journal article" date="2015" name="Genome Announc.">
        <title>Expanding the biotechnology potential of lactobacilli through comparative genomics of 213 strains and associated genera.</title>
        <authorList>
            <person name="Sun Z."/>
            <person name="Harris H.M."/>
            <person name="McCann A."/>
            <person name="Guo C."/>
            <person name="Argimon S."/>
            <person name="Zhang W."/>
            <person name="Yang X."/>
            <person name="Jeffery I.B."/>
            <person name="Cooney J.C."/>
            <person name="Kagawa T.F."/>
            <person name="Liu W."/>
            <person name="Song Y."/>
            <person name="Salvetti E."/>
            <person name="Wrobel A."/>
            <person name="Rasinkangas P."/>
            <person name="Parkhill J."/>
            <person name="Rea M.C."/>
            <person name="O'Sullivan O."/>
            <person name="Ritari J."/>
            <person name="Douillard F.P."/>
            <person name="Paul Ross R."/>
            <person name="Yang R."/>
            <person name="Briner A.E."/>
            <person name="Felis G.E."/>
            <person name="de Vos W.M."/>
            <person name="Barrangou R."/>
            <person name="Klaenhammer T.R."/>
            <person name="Caufield P.W."/>
            <person name="Cui Y."/>
            <person name="Zhang H."/>
            <person name="O'Toole P.W."/>
        </authorList>
    </citation>
    <scope>NUCLEOTIDE SEQUENCE [LARGE SCALE GENOMIC DNA]</scope>
    <source>
        <strain evidence="13 14">ATCC 53295</strain>
    </source>
</reference>
<dbReference type="RefSeq" id="WP_020089000.1">
    <property type="nucleotide sequence ID" value="NZ_AZCZ01000017.1"/>
</dbReference>
<dbReference type="STRING" id="357278.IV61_GL000256"/>
<evidence type="ECO:0000259" key="12">
    <source>
        <dbReference type="PROSITE" id="PS51721"/>
    </source>
</evidence>
<evidence type="ECO:0000256" key="8">
    <source>
        <dbReference type="ARBA" id="ARBA00022884"/>
    </source>
</evidence>
<keyword evidence="7 10" id="KW-0862">Zinc</keyword>
<feature type="binding site" evidence="10">
    <location>
        <position position="248"/>
    </location>
    <ligand>
        <name>Zn(2+)</name>
        <dbReference type="ChEBI" id="CHEBI:29105"/>
    </ligand>
</feature>
<evidence type="ECO:0000256" key="2">
    <source>
        <dbReference type="ARBA" id="ARBA00022517"/>
    </source>
</evidence>
<feature type="binding site" evidence="10">
    <location>
        <begin position="167"/>
        <end position="175"/>
    </location>
    <ligand>
        <name>GTP</name>
        <dbReference type="ChEBI" id="CHEBI:37565"/>
    </ligand>
</feature>
<evidence type="ECO:0000256" key="3">
    <source>
        <dbReference type="ARBA" id="ARBA00022723"/>
    </source>
</evidence>
<dbReference type="HAMAP" id="MF_01820">
    <property type="entry name" value="GTPase_RsgA"/>
    <property type="match status" value="1"/>
</dbReference>
<dbReference type="Proteomes" id="UP000051176">
    <property type="component" value="Unassembled WGS sequence"/>
</dbReference>
<dbReference type="eggNOG" id="COG1162">
    <property type="taxonomic scope" value="Bacteria"/>
</dbReference>
<keyword evidence="6 10" id="KW-0378">Hydrolase</keyword>
<keyword evidence="1 10" id="KW-0963">Cytoplasm</keyword>
<dbReference type="CDD" id="cd01854">
    <property type="entry name" value="YjeQ_EngC"/>
    <property type="match status" value="1"/>
</dbReference>
<dbReference type="GO" id="GO:0019843">
    <property type="term" value="F:rRNA binding"/>
    <property type="evidence" value="ECO:0007669"/>
    <property type="project" value="UniProtKB-KW"/>
</dbReference>
<feature type="binding site" evidence="10">
    <location>
        <position position="261"/>
    </location>
    <ligand>
        <name>Zn(2+)</name>
        <dbReference type="ChEBI" id="CHEBI:29105"/>
    </ligand>
</feature>
<evidence type="ECO:0000256" key="4">
    <source>
        <dbReference type="ARBA" id="ARBA00022730"/>
    </source>
</evidence>
<comment type="cofactor">
    <cofactor evidence="10">
        <name>Zn(2+)</name>
        <dbReference type="ChEBI" id="CHEBI:29105"/>
    </cofactor>
    <text evidence="10">Binds 1 zinc ion per subunit.</text>
</comment>
<gene>
    <name evidence="10" type="primary">rsgA</name>
    <name evidence="13" type="ORF">FD07_GL000566</name>
</gene>
<dbReference type="InterPro" id="IPR012340">
    <property type="entry name" value="NA-bd_OB-fold"/>
</dbReference>
<keyword evidence="3 10" id="KW-0479">Metal-binding</keyword>
<comment type="caution">
    <text evidence="13">The sequence shown here is derived from an EMBL/GenBank/DDBJ whole genome shotgun (WGS) entry which is preliminary data.</text>
</comment>
<dbReference type="Gene3D" id="2.40.50.140">
    <property type="entry name" value="Nucleic acid-binding proteins"/>
    <property type="match status" value="1"/>
</dbReference>
<dbReference type="InterPro" id="IPR027417">
    <property type="entry name" value="P-loop_NTPase"/>
</dbReference>
<feature type="binding site" evidence="10">
    <location>
        <position position="253"/>
    </location>
    <ligand>
        <name>Zn(2+)</name>
        <dbReference type="ChEBI" id="CHEBI:29105"/>
    </ligand>
</feature>
<evidence type="ECO:0000256" key="5">
    <source>
        <dbReference type="ARBA" id="ARBA00022741"/>
    </source>
</evidence>
<feature type="binding site" evidence="10">
    <location>
        <begin position="112"/>
        <end position="115"/>
    </location>
    <ligand>
        <name>GTP</name>
        <dbReference type="ChEBI" id="CHEBI:37565"/>
    </ligand>
</feature>
<dbReference type="NCBIfam" id="TIGR00157">
    <property type="entry name" value="ribosome small subunit-dependent GTPase A"/>
    <property type="match status" value="1"/>
</dbReference>
<evidence type="ECO:0000313" key="14">
    <source>
        <dbReference type="Proteomes" id="UP000051176"/>
    </source>
</evidence>
<evidence type="ECO:0000313" key="13">
    <source>
        <dbReference type="EMBL" id="KRK36657.1"/>
    </source>
</evidence>
<dbReference type="AlphaFoldDB" id="A0A0R1GZ02"/>
<dbReference type="Pfam" id="PF03193">
    <property type="entry name" value="RsgA_GTPase"/>
    <property type="match status" value="1"/>
</dbReference>
<name>A0A0R1GZ02_9LACO</name>
<dbReference type="PROSITE" id="PS51721">
    <property type="entry name" value="G_CP"/>
    <property type="match status" value="1"/>
</dbReference>